<feature type="domain" description="Phospholipid/glycerol acyltransferase" evidence="1">
    <location>
        <begin position="468"/>
        <end position="583"/>
    </location>
</feature>
<dbReference type="EMBL" id="QVLU01000044">
    <property type="protein sequence ID" value="RGE63777.1"/>
    <property type="molecule type" value="Genomic_DNA"/>
</dbReference>
<protein>
    <submittedName>
        <fullName evidence="2">Glycosyltransferase</fullName>
    </submittedName>
</protein>
<dbReference type="RefSeq" id="WP_025490025.1">
    <property type="nucleotide sequence ID" value="NZ_CALBAU010000159.1"/>
</dbReference>
<accession>A0A3E3I9S0</accession>
<dbReference type="PANTHER" id="PTHR45947">
    <property type="entry name" value="SULFOQUINOVOSYL TRANSFERASE SQD2"/>
    <property type="match status" value="1"/>
</dbReference>
<dbReference type="Pfam" id="PF13439">
    <property type="entry name" value="Glyco_transf_4"/>
    <property type="match status" value="1"/>
</dbReference>
<dbReference type="OrthoDB" id="9802525at2"/>
<dbReference type="GeneID" id="97990878"/>
<dbReference type="Proteomes" id="UP000261166">
    <property type="component" value="Unassembled WGS sequence"/>
</dbReference>
<sequence>MKILLVIDQYDRGNNGTTMTAQRLAHTLNAHGHEVRVVSTGNSGNGKYLVKEYFLPPIVHHIVTKQGMVFAKPDEEVLKEAIGWADLVHFLLPFWLGIRGLHIAQEMGVPHTAAFHVQPENITYTLHLGRQKNVNTWLYRFFWDNFYKNFRHIHCPSTFIAEELKANHYTAKLHVISNGVDPDFVYRKKKKSDKLKDKFIVLMIGRLSNEKRQDVLIDAIAKSRYESRIQLVLAGQGLKYGSYRLRSRKLTNKPIMRFFSHEQLVNLLSETDLYVHAADAEIEAISCIEAFSSGIVPVIANSPKSATPQFALDERSLFQAGSSDDLAAKIDYWLSEPAERARMEAEYSEHGKNFALDGCVRQMEQMFEEELRDFHRENRRIENCRKFTEEGKSRDGVVYEEKHLIKMWTPFRFKVRENYNFFPANPLFILGGGLIRLIIYLLVALIIKPIWGLKIEGKENLKAIKGGAVTVCNHVHLLDCIMVSYVLRSRNVCFPTLESNFRIPLIRHIIRLLGAIPIPESKQGFKRFMEATGKWVQNGNLLHYYPEVVLHPYYQGIRGFKRGAFLTACETGVPVLPMVISYRQPGGLIGILKRRPCLTLKILPPVYPAESANKRQQTVELMDTVYDRMNTAYWN</sequence>
<name>A0A3E3I9S0_9FIRM</name>
<dbReference type="GO" id="GO:0016757">
    <property type="term" value="F:glycosyltransferase activity"/>
    <property type="evidence" value="ECO:0007669"/>
    <property type="project" value="InterPro"/>
</dbReference>
<evidence type="ECO:0000313" key="3">
    <source>
        <dbReference type="Proteomes" id="UP000261166"/>
    </source>
</evidence>
<gene>
    <name evidence="2" type="ORF">DWY69_28195</name>
</gene>
<dbReference type="PANTHER" id="PTHR45947:SF3">
    <property type="entry name" value="SULFOQUINOVOSYL TRANSFERASE SQD2"/>
    <property type="match status" value="1"/>
</dbReference>
<dbReference type="GO" id="GO:0016746">
    <property type="term" value="F:acyltransferase activity"/>
    <property type="evidence" value="ECO:0007669"/>
    <property type="project" value="InterPro"/>
</dbReference>
<organism evidence="2 3">
    <name type="scientific">Eisenbergiella massiliensis</name>
    <dbReference type="NCBI Taxonomy" id="1720294"/>
    <lineage>
        <taxon>Bacteria</taxon>
        <taxon>Bacillati</taxon>
        <taxon>Bacillota</taxon>
        <taxon>Clostridia</taxon>
        <taxon>Lachnospirales</taxon>
        <taxon>Lachnospiraceae</taxon>
        <taxon>Eisenbergiella</taxon>
    </lineage>
</organism>
<dbReference type="Gene3D" id="3.40.50.2000">
    <property type="entry name" value="Glycogen Phosphorylase B"/>
    <property type="match status" value="2"/>
</dbReference>
<reference evidence="2 3" key="1">
    <citation type="submission" date="2018-08" db="EMBL/GenBank/DDBJ databases">
        <title>A genome reference for cultivated species of the human gut microbiota.</title>
        <authorList>
            <person name="Zou Y."/>
            <person name="Xue W."/>
            <person name="Luo G."/>
        </authorList>
    </citation>
    <scope>NUCLEOTIDE SEQUENCE [LARGE SCALE GENOMIC DNA]</scope>
    <source>
        <strain evidence="2 3">AF26-4BH</strain>
    </source>
</reference>
<dbReference type="SUPFAM" id="SSF69593">
    <property type="entry name" value="Glycerol-3-phosphate (1)-acyltransferase"/>
    <property type="match status" value="1"/>
</dbReference>
<dbReference type="CDD" id="cd07989">
    <property type="entry name" value="LPLAT_AGPAT-like"/>
    <property type="match status" value="1"/>
</dbReference>
<dbReference type="SUPFAM" id="SSF53756">
    <property type="entry name" value="UDP-Glycosyltransferase/glycogen phosphorylase"/>
    <property type="match status" value="1"/>
</dbReference>
<dbReference type="InterPro" id="IPR050194">
    <property type="entry name" value="Glycosyltransferase_grp1"/>
</dbReference>
<dbReference type="Pfam" id="PF00534">
    <property type="entry name" value="Glycos_transf_1"/>
    <property type="match status" value="1"/>
</dbReference>
<evidence type="ECO:0000313" key="2">
    <source>
        <dbReference type="EMBL" id="RGE63777.1"/>
    </source>
</evidence>
<dbReference type="InterPro" id="IPR002123">
    <property type="entry name" value="Plipid/glycerol_acylTrfase"/>
</dbReference>
<keyword evidence="2" id="KW-0808">Transferase</keyword>
<dbReference type="InterPro" id="IPR001296">
    <property type="entry name" value="Glyco_trans_1"/>
</dbReference>
<evidence type="ECO:0000259" key="1">
    <source>
        <dbReference type="SMART" id="SM00563"/>
    </source>
</evidence>
<dbReference type="InterPro" id="IPR028098">
    <property type="entry name" value="Glyco_trans_4-like_N"/>
</dbReference>
<dbReference type="AlphaFoldDB" id="A0A3E3I9S0"/>
<dbReference type="SMART" id="SM00563">
    <property type="entry name" value="PlsC"/>
    <property type="match status" value="1"/>
</dbReference>
<comment type="caution">
    <text evidence="2">The sequence shown here is derived from an EMBL/GenBank/DDBJ whole genome shotgun (WGS) entry which is preliminary data.</text>
</comment>
<dbReference type="Pfam" id="PF01553">
    <property type="entry name" value="Acyltransferase"/>
    <property type="match status" value="1"/>
</dbReference>
<proteinExistence type="predicted"/>